<dbReference type="AlphaFoldDB" id="A0A6A3BMJ0"/>
<dbReference type="Gene3D" id="3.30.40.10">
    <property type="entry name" value="Zinc/RING finger domain, C3HC4 (zinc finger)"/>
    <property type="match status" value="1"/>
</dbReference>
<dbReference type="CDD" id="cd16469">
    <property type="entry name" value="RING-H2_RNF24-like"/>
    <property type="match status" value="1"/>
</dbReference>
<dbReference type="InterPro" id="IPR001841">
    <property type="entry name" value="Znf_RING"/>
</dbReference>
<protein>
    <recommendedName>
        <fullName evidence="2">RING-type E3 ubiquitin transferase</fullName>
        <ecNumber evidence="2">2.3.2.27</ecNumber>
    </recommendedName>
</protein>
<reference evidence="11" key="1">
    <citation type="submission" date="2019-09" db="EMBL/GenBank/DDBJ databases">
        <title>Draft genome information of white flower Hibiscus syriacus.</title>
        <authorList>
            <person name="Kim Y.-M."/>
        </authorList>
    </citation>
    <scope>NUCLEOTIDE SEQUENCE [LARGE SCALE GENOMIC DNA]</scope>
    <source>
        <strain evidence="11">YM2019G1</strain>
    </source>
</reference>
<evidence type="ECO:0000256" key="8">
    <source>
        <dbReference type="PROSITE-ProRule" id="PRU00175"/>
    </source>
</evidence>
<dbReference type="FunFam" id="3.30.40.10:FF:000538">
    <property type="entry name" value="E3 ubiquitin-protein ligase MBR2 isoform A"/>
    <property type="match status" value="1"/>
</dbReference>
<dbReference type="GO" id="GO:0008270">
    <property type="term" value="F:zinc ion binding"/>
    <property type="evidence" value="ECO:0007669"/>
    <property type="project" value="UniProtKB-KW"/>
</dbReference>
<dbReference type="InterPro" id="IPR013083">
    <property type="entry name" value="Znf_RING/FYVE/PHD"/>
</dbReference>
<comment type="caution">
    <text evidence="11">The sequence shown here is derived from an EMBL/GenBank/DDBJ whole genome shotgun (WGS) entry which is preliminary data.</text>
</comment>
<dbReference type="EMBL" id="VEPZ02000827">
    <property type="protein sequence ID" value="KAE8717267.1"/>
    <property type="molecule type" value="Genomic_DNA"/>
</dbReference>
<proteinExistence type="predicted"/>
<keyword evidence="4" id="KW-0479">Metal-binding</keyword>
<evidence type="ECO:0000256" key="7">
    <source>
        <dbReference type="ARBA" id="ARBA00022833"/>
    </source>
</evidence>
<accession>A0A6A3BMJ0</accession>
<name>A0A6A3BMJ0_HIBSY</name>
<dbReference type="SUPFAM" id="SSF57850">
    <property type="entry name" value="RING/U-box"/>
    <property type="match status" value="1"/>
</dbReference>
<evidence type="ECO:0000256" key="3">
    <source>
        <dbReference type="ARBA" id="ARBA00022679"/>
    </source>
</evidence>
<keyword evidence="5 8" id="KW-0863">Zinc-finger</keyword>
<keyword evidence="6" id="KW-0833">Ubl conjugation pathway</keyword>
<evidence type="ECO:0000259" key="10">
    <source>
        <dbReference type="PROSITE" id="PS50089"/>
    </source>
</evidence>
<evidence type="ECO:0000256" key="5">
    <source>
        <dbReference type="ARBA" id="ARBA00022771"/>
    </source>
</evidence>
<dbReference type="PROSITE" id="PS50089">
    <property type="entry name" value="ZF_RING_2"/>
    <property type="match status" value="1"/>
</dbReference>
<dbReference type="Pfam" id="PF13639">
    <property type="entry name" value="zf-RING_2"/>
    <property type="match status" value="1"/>
</dbReference>
<sequence>MKVVSESYSSRHHRSSSARTWRNNELNGRSRISHDRYRSLADDAAFHGRFSSEGSMIADNATFYGSRNMFDRHRDMRLDIDNMTYEELLALGERIGSVNTGLSEDSISKCLTETIYHSSDQYQDASSCVICLEDYKDMDEIGALKTCGHKYHAPCIKKWLSMKNTCPICKASVVADDTREK</sequence>
<evidence type="ECO:0000256" key="9">
    <source>
        <dbReference type="SAM" id="MobiDB-lite"/>
    </source>
</evidence>
<evidence type="ECO:0000256" key="2">
    <source>
        <dbReference type="ARBA" id="ARBA00012483"/>
    </source>
</evidence>
<gene>
    <name evidence="11" type="ORF">F3Y22_tig00110054pilonHSYRG00025</name>
</gene>
<evidence type="ECO:0000256" key="6">
    <source>
        <dbReference type="ARBA" id="ARBA00022786"/>
    </source>
</evidence>
<feature type="region of interest" description="Disordered" evidence="9">
    <location>
        <begin position="1"/>
        <end position="22"/>
    </location>
</feature>
<dbReference type="PANTHER" id="PTHR22937">
    <property type="entry name" value="E3 UBIQUITIN-PROTEIN LIGASE RNF165"/>
    <property type="match status" value="1"/>
</dbReference>
<evidence type="ECO:0000313" key="12">
    <source>
        <dbReference type="Proteomes" id="UP000436088"/>
    </source>
</evidence>
<dbReference type="SMART" id="SM00184">
    <property type="entry name" value="RING"/>
    <property type="match status" value="1"/>
</dbReference>
<evidence type="ECO:0000256" key="4">
    <source>
        <dbReference type="ARBA" id="ARBA00022723"/>
    </source>
</evidence>
<dbReference type="EC" id="2.3.2.27" evidence="2"/>
<dbReference type="GO" id="GO:0061630">
    <property type="term" value="F:ubiquitin protein ligase activity"/>
    <property type="evidence" value="ECO:0007669"/>
    <property type="project" value="UniProtKB-EC"/>
</dbReference>
<dbReference type="Proteomes" id="UP000436088">
    <property type="component" value="Unassembled WGS sequence"/>
</dbReference>
<keyword evidence="7" id="KW-0862">Zinc</keyword>
<comment type="catalytic activity">
    <reaction evidence="1">
        <text>S-ubiquitinyl-[E2 ubiquitin-conjugating enzyme]-L-cysteine + [acceptor protein]-L-lysine = [E2 ubiquitin-conjugating enzyme]-L-cysteine + N(6)-ubiquitinyl-[acceptor protein]-L-lysine.</text>
        <dbReference type="EC" id="2.3.2.27"/>
    </reaction>
</comment>
<keyword evidence="3" id="KW-0808">Transferase</keyword>
<dbReference type="PANTHER" id="PTHR22937:SF174">
    <property type="entry name" value="RING-TYPE E3 UBIQUITIN TRANSFERASE"/>
    <property type="match status" value="1"/>
</dbReference>
<dbReference type="InterPro" id="IPR045191">
    <property type="entry name" value="MBR1/2-like"/>
</dbReference>
<evidence type="ECO:0000256" key="1">
    <source>
        <dbReference type="ARBA" id="ARBA00000900"/>
    </source>
</evidence>
<evidence type="ECO:0000313" key="11">
    <source>
        <dbReference type="EMBL" id="KAE8717267.1"/>
    </source>
</evidence>
<feature type="domain" description="RING-type" evidence="10">
    <location>
        <begin position="128"/>
        <end position="170"/>
    </location>
</feature>
<keyword evidence="12" id="KW-1185">Reference proteome</keyword>
<organism evidence="11 12">
    <name type="scientific">Hibiscus syriacus</name>
    <name type="common">Rose of Sharon</name>
    <dbReference type="NCBI Taxonomy" id="106335"/>
    <lineage>
        <taxon>Eukaryota</taxon>
        <taxon>Viridiplantae</taxon>
        <taxon>Streptophyta</taxon>
        <taxon>Embryophyta</taxon>
        <taxon>Tracheophyta</taxon>
        <taxon>Spermatophyta</taxon>
        <taxon>Magnoliopsida</taxon>
        <taxon>eudicotyledons</taxon>
        <taxon>Gunneridae</taxon>
        <taxon>Pentapetalae</taxon>
        <taxon>rosids</taxon>
        <taxon>malvids</taxon>
        <taxon>Malvales</taxon>
        <taxon>Malvaceae</taxon>
        <taxon>Malvoideae</taxon>
        <taxon>Hibiscus</taxon>
    </lineage>
</organism>